<evidence type="ECO:0000256" key="1">
    <source>
        <dbReference type="SAM" id="MobiDB-lite"/>
    </source>
</evidence>
<dbReference type="AlphaFoldDB" id="A0A7J7EDM0"/>
<gene>
    <name evidence="2" type="ORF">HPG69_018733</name>
</gene>
<dbReference type="EMBL" id="JACDTQ010003538">
    <property type="protein sequence ID" value="KAF5913849.1"/>
    <property type="molecule type" value="Genomic_DNA"/>
</dbReference>
<organism evidence="2 3">
    <name type="scientific">Diceros bicornis minor</name>
    <name type="common">South-central black rhinoceros</name>
    <dbReference type="NCBI Taxonomy" id="77932"/>
    <lineage>
        <taxon>Eukaryota</taxon>
        <taxon>Metazoa</taxon>
        <taxon>Chordata</taxon>
        <taxon>Craniata</taxon>
        <taxon>Vertebrata</taxon>
        <taxon>Euteleostomi</taxon>
        <taxon>Mammalia</taxon>
        <taxon>Eutheria</taxon>
        <taxon>Laurasiatheria</taxon>
        <taxon>Perissodactyla</taxon>
        <taxon>Rhinocerotidae</taxon>
        <taxon>Diceros</taxon>
    </lineage>
</organism>
<proteinExistence type="predicted"/>
<protein>
    <submittedName>
        <fullName evidence="2">Uncharacterized protein</fullName>
    </submittedName>
</protein>
<keyword evidence="3" id="KW-1185">Reference proteome</keyword>
<comment type="caution">
    <text evidence="2">The sequence shown here is derived from an EMBL/GenBank/DDBJ whole genome shotgun (WGS) entry which is preliminary data.</text>
</comment>
<sequence>RGPWPWLWTSSTPGGLTHRRQRWAPRDPPSPMPLPGLGSLLQVDFQDTVCSFSWESAKASARSLGLAVWQAPGFTNTLKLRSSAATLFRGGVQPAAGLDARGRAELFDGRAGGAGVPQ</sequence>
<dbReference type="Proteomes" id="UP000551758">
    <property type="component" value="Unassembled WGS sequence"/>
</dbReference>
<feature type="region of interest" description="Disordered" evidence="1">
    <location>
        <begin position="1"/>
        <end position="35"/>
    </location>
</feature>
<name>A0A7J7EDM0_DICBM</name>
<accession>A0A7J7EDM0</accession>
<feature type="non-terminal residue" evidence="2">
    <location>
        <position position="1"/>
    </location>
</feature>
<evidence type="ECO:0000313" key="3">
    <source>
        <dbReference type="Proteomes" id="UP000551758"/>
    </source>
</evidence>
<reference evidence="2 3" key="1">
    <citation type="journal article" date="2020" name="Mol. Biol. Evol.">
        <title>Interspecific Gene Flow and the Evolution of Specialization in Black and White Rhinoceros.</title>
        <authorList>
            <person name="Moodley Y."/>
            <person name="Westbury M.V."/>
            <person name="Russo I.M."/>
            <person name="Gopalakrishnan S."/>
            <person name="Rakotoarivelo A."/>
            <person name="Olsen R.A."/>
            <person name="Prost S."/>
            <person name="Tunstall T."/>
            <person name="Ryder O.A."/>
            <person name="Dalen L."/>
            <person name="Bruford M.W."/>
        </authorList>
    </citation>
    <scope>NUCLEOTIDE SEQUENCE [LARGE SCALE GENOMIC DNA]</scope>
    <source>
        <strain evidence="2">SBR-YM</strain>
        <tissue evidence="2">Skin</tissue>
    </source>
</reference>
<evidence type="ECO:0000313" key="2">
    <source>
        <dbReference type="EMBL" id="KAF5913849.1"/>
    </source>
</evidence>